<proteinExistence type="predicted"/>
<evidence type="ECO:0000256" key="1">
    <source>
        <dbReference type="ARBA" id="ARBA00022837"/>
    </source>
</evidence>
<accession>A0A7S1DCI9</accession>
<dbReference type="GO" id="GO:0005509">
    <property type="term" value="F:calcium ion binding"/>
    <property type="evidence" value="ECO:0007669"/>
    <property type="project" value="InterPro"/>
</dbReference>
<feature type="domain" description="EF-hand" evidence="3">
    <location>
        <begin position="48"/>
        <end position="83"/>
    </location>
</feature>
<dbReference type="Pfam" id="PF13499">
    <property type="entry name" value="EF-hand_7"/>
    <property type="match status" value="1"/>
</dbReference>
<dbReference type="CDD" id="cd00051">
    <property type="entry name" value="EFh"/>
    <property type="match status" value="1"/>
</dbReference>
<evidence type="ECO:0000259" key="3">
    <source>
        <dbReference type="PROSITE" id="PS50222"/>
    </source>
</evidence>
<sequence>MIFAMSSSTSQQQRQQQHHHNRNVGITGPKTCKRTLRDFNPDEAGVLQQWSLLPRLFADWDLDGSGKIDRNELLYGIREFCRANKIVYSHEIGRQIMEAVDHNGDSEFDQDEFTKFLNYFSRSVNVSMFDVIYFMQDLLADREEWELQGEQTLLVPPVDRSPSFLRNLKGGETLGAIWNSMQISLESELR</sequence>
<feature type="compositionally biased region" description="Polar residues" evidence="2">
    <location>
        <begin position="1"/>
        <end position="10"/>
    </location>
</feature>
<feature type="domain" description="EF-hand" evidence="3">
    <location>
        <begin position="88"/>
        <end position="123"/>
    </location>
</feature>
<dbReference type="PROSITE" id="PS00018">
    <property type="entry name" value="EF_HAND_1"/>
    <property type="match status" value="1"/>
</dbReference>
<name>A0A7S1DCI9_CYCTE</name>
<dbReference type="EMBL" id="HBFW01024949">
    <property type="protein sequence ID" value="CAD8944799.1"/>
    <property type="molecule type" value="Transcribed_RNA"/>
</dbReference>
<dbReference type="InterPro" id="IPR011992">
    <property type="entry name" value="EF-hand-dom_pair"/>
</dbReference>
<reference evidence="4" key="1">
    <citation type="submission" date="2021-01" db="EMBL/GenBank/DDBJ databases">
        <authorList>
            <person name="Corre E."/>
            <person name="Pelletier E."/>
            <person name="Niang G."/>
            <person name="Scheremetjew M."/>
            <person name="Finn R."/>
            <person name="Kale V."/>
            <person name="Holt S."/>
            <person name="Cochrane G."/>
            <person name="Meng A."/>
            <person name="Brown T."/>
            <person name="Cohen L."/>
        </authorList>
    </citation>
    <scope>NUCLEOTIDE SEQUENCE</scope>
    <source>
        <strain evidence="4">ECT3854</strain>
    </source>
</reference>
<dbReference type="SUPFAM" id="SSF47473">
    <property type="entry name" value="EF-hand"/>
    <property type="match status" value="1"/>
</dbReference>
<dbReference type="AlphaFoldDB" id="A0A7S1DCI9"/>
<dbReference type="InterPro" id="IPR002048">
    <property type="entry name" value="EF_hand_dom"/>
</dbReference>
<evidence type="ECO:0000256" key="2">
    <source>
        <dbReference type="SAM" id="MobiDB-lite"/>
    </source>
</evidence>
<dbReference type="Gene3D" id="1.10.238.10">
    <property type="entry name" value="EF-hand"/>
    <property type="match status" value="1"/>
</dbReference>
<keyword evidence="1" id="KW-0106">Calcium</keyword>
<dbReference type="PROSITE" id="PS50222">
    <property type="entry name" value="EF_HAND_2"/>
    <property type="match status" value="2"/>
</dbReference>
<organism evidence="4">
    <name type="scientific">Cyclophora tenuis</name>
    <name type="common">Marine diatom</name>
    <dbReference type="NCBI Taxonomy" id="216820"/>
    <lineage>
        <taxon>Eukaryota</taxon>
        <taxon>Sar</taxon>
        <taxon>Stramenopiles</taxon>
        <taxon>Ochrophyta</taxon>
        <taxon>Bacillariophyta</taxon>
        <taxon>Fragilariophyceae</taxon>
        <taxon>Fragilariophycidae</taxon>
        <taxon>Cyclophorales</taxon>
        <taxon>Cyclophoraceae</taxon>
        <taxon>Cyclophora</taxon>
    </lineage>
</organism>
<evidence type="ECO:0000313" key="4">
    <source>
        <dbReference type="EMBL" id="CAD8944799.1"/>
    </source>
</evidence>
<gene>
    <name evidence="4" type="ORF">CTEN0397_LOCUS16003</name>
</gene>
<dbReference type="InterPro" id="IPR018247">
    <property type="entry name" value="EF_Hand_1_Ca_BS"/>
</dbReference>
<protein>
    <recommendedName>
        <fullName evidence="3">EF-hand domain-containing protein</fullName>
    </recommendedName>
</protein>
<feature type="region of interest" description="Disordered" evidence="2">
    <location>
        <begin position="1"/>
        <end position="29"/>
    </location>
</feature>